<dbReference type="PROSITE" id="PS50893">
    <property type="entry name" value="ABC_TRANSPORTER_2"/>
    <property type="match status" value="1"/>
</dbReference>
<keyword evidence="3" id="KW-0547">Nucleotide-binding</keyword>
<dbReference type="OrthoDB" id="44991at2"/>
<dbReference type="InterPro" id="IPR050763">
    <property type="entry name" value="ABC_transporter_ATP-binding"/>
</dbReference>
<dbReference type="Pfam" id="PF00005">
    <property type="entry name" value="ABC_tran"/>
    <property type="match status" value="1"/>
</dbReference>
<dbReference type="GO" id="GO:0005524">
    <property type="term" value="F:ATP binding"/>
    <property type="evidence" value="ECO:0007669"/>
    <property type="project" value="UniProtKB-KW"/>
</dbReference>
<evidence type="ECO:0000259" key="5">
    <source>
        <dbReference type="PROSITE" id="PS50893"/>
    </source>
</evidence>
<evidence type="ECO:0000256" key="4">
    <source>
        <dbReference type="ARBA" id="ARBA00022840"/>
    </source>
</evidence>
<keyword evidence="7" id="KW-1185">Reference proteome</keyword>
<keyword evidence="2" id="KW-0813">Transport</keyword>
<proteinExistence type="inferred from homology"/>
<dbReference type="PANTHER" id="PTHR42711:SF5">
    <property type="entry name" value="ABC TRANSPORTER ATP-BINDING PROTEIN NATA"/>
    <property type="match status" value="1"/>
</dbReference>
<dbReference type="SMART" id="SM00382">
    <property type="entry name" value="AAA"/>
    <property type="match status" value="1"/>
</dbReference>
<dbReference type="InterPro" id="IPR027417">
    <property type="entry name" value="P-loop_NTPase"/>
</dbReference>
<dbReference type="SUPFAM" id="SSF52540">
    <property type="entry name" value="P-loop containing nucleoside triphosphate hydrolases"/>
    <property type="match status" value="1"/>
</dbReference>
<dbReference type="PANTHER" id="PTHR42711">
    <property type="entry name" value="ABC TRANSPORTER ATP-BINDING PROTEIN"/>
    <property type="match status" value="1"/>
</dbReference>
<dbReference type="InterPro" id="IPR003439">
    <property type="entry name" value="ABC_transporter-like_ATP-bd"/>
</dbReference>
<dbReference type="KEGG" id="mpz:Marpi_0929"/>
<name>H2J7K1_MARPK</name>
<protein>
    <submittedName>
        <fullName evidence="6">ABC-type multidrug transport system, ATPase component</fullName>
    </submittedName>
</protein>
<evidence type="ECO:0000256" key="1">
    <source>
        <dbReference type="ARBA" id="ARBA00005417"/>
    </source>
</evidence>
<sequence length="295" mass="33790">MEELLKVEKISKTYPNGVRANNNINFSLKTNEIIGLIGPNGAGKTTLIRQILKLLKPTSGNIIINDRVKKIAYVPQLPIFFPSLTVEESIKIPLKLEGLNSHEVSYKVEKILYETGLDKIKKEYNYTLSGGQKKLIMIALAFSQEPDVVILDEPTSMVDIINKEKIWDLIKKYRKGKGILLASHDMNEIKNLADKVIIITNGEIIYKGKIEEINTKVKTPVELNISVKNIEKIENLIRRENIVYNSNEHNYSLFFSELSEALSFLEKIKKDNYIKYLKIEYPSFEKGVYELVKNI</sequence>
<dbReference type="eggNOG" id="COG1131">
    <property type="taxonomic scope" value="Bacteria"/>
</dbReference>
<feature type="domain" description="ABC transporter" evidence="5">
    <location>
        <begin position="5"/>
        <end position="226"/>
    </location>
</feature>
<dbReference type="GO" id="GO:0016887">
    <property type="term" value="F:ATP hydrolysis activity"/>
    <property type="evidence" value="ECO:0007669"/>
    <property type="project" value="InterPro"/>
</dbReference>
<accession>H2J7K1</accession>
<comment type="similarity">
    <text evidence="1">Belongs to the ABC transporter superfamily.</text>
</comment>
<dbReference type="PROSITE" id="PS00211">
    <property type="entry name" value="ABC_TRANSPORTER_1"/>
    <property type="match status" value="1"/>
</dbReference>
<keyword evidence="4" id="KW-0067">ATP-binding</keyword>
<evidence type="ECO:0000313" key="7">
    <source>
        <dbReference type="Proteomes" id="UP000007161"/>
    </source>
</evidence>
<dbReference type="HOGENOM" id="CLU_000604_1_2_0"/>
<dbReference type="Gene3D" id="3.40.50.300">
    <property type="entry name" value="P-loop containing nucleotide triphosphate hydrolases"/>
    <property type="match status" value="1"/>
</dbReference>
<dbReference type="RefSeq" id="WP_014296414.1">
    <property type="nucleotide sequence ID" value="NC_016751.1"/>
</dbReference>
<dbReference type="InterPro" id="IPR003593">
    <property type="entry name" value="AAA+_ATPase"/>
</dbReference>
<gene>
    <name evidence="6" type="ordered locus">Marpi_0929</name>
</gene>
<dbReference type="STRING" id="443254.Marpi_0929"/>
<evidence type="ECO:0000256" key="2">
    <source>
        <dbReference type="ARBA" id="ARBA00022448"/>
    </source>
</evidence>
<dbReference type="Proteomes" id="UP000007161">
    <property type="component" value="Chromosome"/>
</dbReference>
<dbReference type="InterPro" id="IPR017871">
    <property type="entry name" value="ABC_transporter-like_CS"/>
</dbReference>
<evidence type="ECO:0000313" key="6">
    <source>
        <dbReference type="EMBL" id="AEX85342.1"/>
    </source>
</evidence>
<reference evidence="7" key="2">
    <citation type="submission" date="2012-01" db="EMBL/GenBank/DDBJ databases">
        <title>Complete sequence of chromosome of Marinitoga piezophila KA3.</title>
        <authorList>
            <person name="Lucas S."/>
            <person name="Han J."/>
            <person name="Lapidus A."/>
            <person name="Cheng J.-F."/>
            <person name="Goodwin L."/>
            <person name="Pitluck S."/>
            <person name="Peters L."/>
            <person name="Mikhailova N."/>
            <person name="Teshima H."/>
            <person name="Detter J.C."/>
            <person name="Han C."/>
            <person name="Tapia R."/>
            <person name="Land M."/>
            <person name="Hauser L."/>
            <person name="Kyrpides N."/>
            <person name="Ivanova N."/>
            <person name="Pagani I."/>
            <person name="Jebbar M."/>
            <person name="Vannier P."/>
            <person name="Oger P."/>
            <person name="Cario A."/>
            <person name="Bartlett D."/>
            <person name="Noll K.M."/>
            <person name="Woyke T."/>
        </authorList>
    </citation>
    <scope>NUCLEOTIDE SEQUENCE [LARGE SCALE GENOMIC DNA]</scope>
    <source>
        <strain evidence="7">DSM 14283 / JCM 11233 / KA3</strain>
    </source>
</reference>
<dbReference type="EMBL" id="CP003257">
    <property type="protein sequence ID" value="AEX85342.1"/>
    <property type="molecule type" value="Genomic_DNA"/>
</dbReference>
<dbReference type="AlphaFoldDB" id="H2J7K1"/>
<evidence type="ECO:0000256" key="3">
    <source>
        <dbReference type="ARBA" id="ARBA00022741"/>
    </source>
</evidence>
<organism evidence="6 7">
    <name type="scientific">Marinitoga piezophila (strain DSM 14283 / JCM 11233 / KA3)</name>
    <dbReference type="NCBI Taxonomy" id="443254"/>
    <lineage>
        <taxon>Bacteria</taxon>
        <taxon>Thermotogati</taxon>
        <taxon>Thermotogota</taxon>
        <taxon>Thermotogae</taxon>
        <taxon>Petrotogales</taxon>
        <taxon>Petrotogaceae</taxon>
        <taxon>Marinitoga</taxon>
    </lineage>
</organism>
<reference evidence="6 7" key="1">
    <citation type="journal article" date="2012" name="J. Bacteriol.">
        <title>Complete Genome Sequence of the Thermophilic, Piezophilic, Heterotrophic Bacterium Marinitoga piezophila KA3.</title>
        <authorList>
            <person name="Lucas S."/>
            <person name="Han J."/>
            <person name="Lapidus A."/>
            <person name="Cheng J.F."/>
            <person name="Goodwin L.A."/>
            <person name="Pitluck S."/>
            <person name="Peters L."/>
            <person name="Mikhailova N."/>
            <person name="Teshima H."/>
            <person name="Detter J.C."/>
            <person name="Han C."/>
            <person name="Tapia R."/>
            <person name="Land M."/>
            <person name="Hauser L."/>
            <person name="Kyrpides N.C."/>
            <person name="Ivanova N."/>
            <person name="Pagani I."/>
            <person name="Vannier P."/>
            <person name="Oger P."/>
            <person name="Bartlett D.H."/>
            <person name="Noll K.M."/>
            <person name="Woyke T."/>
            <person name="Jebbar M."/>
        </authorList>
    </citation>
    <scope>NUCLEOTIDE SEQUENCE [LARGE SCALE GENOMIC DNA]</scope>
    <source>
        <strain evidence="7">DSM 14283 / JCM 11233 / KA3</strain>
    </source>
</reference>